<keyword evidence="9" id="KW-0472">Membrane</keyword>
<feature type="transmembrane region" description="Helical" evidence="9">
    <location>
        <begin position="12"/>
        <end position="34"/>
    </location>
</feature>
<dbReference type="Gene3D" id="1.10.630.10">
    <property type="entry name" value="Cytochrome P450"/>
    <property type="match status" value="1"/>
</dbReference>
<dbReference type="EMBL" id="JAESVG020000004">
    <property type="protein sequence ID" value="KAG8627691.1"/>
    <property type="molecule type" value="Genomic_DNA"/>
</dbReference>
<gene>
    <name evidence="10" type="ORF">KVT40_003564</name>
</gene>
<evidence type="ECO:0000256" key="5">
    <source>
        <dbReference type="ARBA" id="ARBA00023004"/>
    </source>
</evidence>
<dbReference type="PROSITE" id="PS00086">
    <property type="entry name" value="CYTOCHROME_P450"/>
    <property type="match status" value="1"/>
</dbReference>
<evidence type="ECO:0000256" key="4">
    <source>
        <dbReference type="ARBA" id="ARBA00023002"/>
    </source>
</evidence>
<evidence type="ECO:0000256" key="3">
    <source>
        <dbReference type="ARBA" id="ARBA00022723"/>
    </source>
</evidence>
<keyword evidence="6 8" id="KW-0503">Monooxygenase</keyword>
<dbReference type="OrthoDB" id="3945418at2759"/>
<sequence>MAVLPSYNISIAAALAVGVLLSYFLGLAIYNLYFHPLARFPGPKLTAATKLYEFYHDVVRGGQFYKEIQRMHARYGPIVRINPDEIHVNDASYYETLYAGGSQKRDKYVWFTNAGDSPTSAFATQHHDLHRIRRGALNPFFSKASVSKLEPMLRAKADDICRIMMLNKKHDRVFEFGAAYMSFALDTVTHYAFGKAGCWGCLDGDEFSADWKEAIIKAFENATLIRYIPWMTKVLRQIPHEWIGCVHRPMGMFFKSAWLITKTVDDFFASEADVKSGALAEETIFSSLRGGKLPDSEKTRKRLLDEGTILVVAGGEAITQLLTIVSYFLCDNPHILKRLQQELETAFPEGGHEVTWDKAQNLPYLTAVIQEGLRISAIVTTRLPRISPDEALMYGDHVIPSGTPVSMTSHFIHLDPAIWPDPFKFEPERWTPDATPGVAKGQKQFLVPFSRGTRGCLGINLAYAQAYLVIAKVFRRFEFDLYETDRRDVTIVRDCFNGQPYVGSKGVRARVTRILE</sequence>
<dbReference type="InterPro" id="IPR017972">
    <property type="entry name" value="Cyt_P450_CS"/>
</dbReference>
<keyword evidence="11" id="KW-1185">Reference proteome</keyword>
<keyword evidence="9" id="KW-0812">Transmembrane</keyword>
<accession>A0A8K0PFB7</accession>
<dbReference type="GO" id="GO:0004497">
    <property type="term" value="F:monooxygenase activity"/>
    <property type="evidence" value="ECO:0007669"/>
    <property type="project" value="UniProtKB-KW"/>
</dbReference>
<keyword evidence="5 7" id="KW-0408">Iron</keyword>
<dbReference type="InterPro" id="IPR036396">
    <property type="entry name" value="Cyt_P450_sf"/>
</dbReference>
<keyword evidence="9" id="KW-1133">Transmembrane helix</keyword>
<evidence type="ECO:0000256" key="6">
    <source>
        <dbReference type="ARBA" id="ARBA00023033"/>
    </source>
</evidence>
<comment type="cofactor">
    <cofactor evidence="1 7">
        <name>heme</name>
        <dbReference type="ChEBI" id="CHEBI:30413"/>
    </cofactor>
</comment>
<dbReference type="CDD" id="cd11062">
    <property type="entry name" value="CYP58-like"/>
    <property type="match status" value="1"/>
</dbReference>
<dbReference type="InterPro" id="IPR050121">
    <property type="entry name" value="Cytochrome_P450_monoxygenase"/>
</dbReference>
<comment type="caution">
    <text evidence="10">The sequence shown here is derived from an EMBL/GenBank/DDBJ whole genome shotgun (WGS) entry which is preliminary data.</text>
</comment>
<feature type="binding site" description="axial binding residue" evidence="7">
    <location>
        <position position="456"/>
    </location>
    <ligand>
        <name>heme</name>
        <dbReference type="ChEBI" id="CHEBI:30413"/>
    </ligand>
    <ligandPart>
        <name>Fe</name>
        <dbReference type="ChEBI" id="CHEBI:18248"/>
    </ligandPart>
</feature>
<dbReference type="Pfam" id="PF00067">
    <property type="entry name" value="p450"/>
    <property type="match status" value="1"/>
</dbReference>
<proteinExistence type="inferred from homology"/>
<dbReference type="Proteomes" id="UP000809789">
    <property type="component" value="Unassembled WGS sequence"/>
</dbReference>
<dbReference type="InterPro" id="IPR001128">
    <property type="entry name" value="Cyt_P450"/>
</dbReference>
<evidence type="ECO:0000256" key="9">
    <source>
        <dbReference type="SAM" id="Phobius"/>
    </source>
</evidence>
<protein>
    <submittedName>
        <fullName evidence="10">Uncharacterized protein</fullName>
    </submittedName>
</protein>
<evidence type="ECO:0000313" key="11">
    <source>
        <dbReference type="Proteomes" id="UP000809789"/>
    </source>
</evidence>
<dbReference type="GO" id="GO:0020037">
    <property type="term" value="F:heme binding"/>
    <property type="evidence" value="ECO:0007669"/>
    <property type="project" value="InterPro"/>
</dbReference>
<evidence type="ECO:0000256" key="2">
    <source>
        <dbReference type="ARBA" id="ARBA00010617"/>
    </source>
</evidence>
<comment type="similarity">
    <text evidence="2 8">Belongs to the cytochrome P450 family.</text>
</comment>
<keyword evidence="7 8" id="KW-0349">Heme</keyword>
<dbReference type="InterPro" id="IPR002401">
    <property type="entry name" value="Cyt_P450_E_grp-I"/>
</dbReference>
<keyword evidence="4 8" id="KW-0560">Oxidoreductase</keyword>
<dbReference type="GO" id="GO:0005506">
    <property type="term" value="F:iron ion binding"/>
    <property type="evidence" value="ECO:0007669"/>
    <property type="project" value="InterPro"/>
</dbReference>
<dbReference type="PANTHER" id="PTHR24305">
    <property type="entry name" value="CYTOCHROME P450"/>
    <property type="match status" value="1"/>
</dbReference>
<name>A0A8K0PFB7_9PEZI</name>
<dbReference type="GO" id="GO:0016705">
    <property type="term" value="F:oxidoreductase activity, acting on paired donors, with incorporation or reduction of molecular oxygen"/>
    <property type="evidence" value="ECO:0007669"/>
    <property type="project" value="InterPro"/>
</dbReference>
<evidence type="ECO:0000256" key="7">
    <source>
        <dbReference type="PIRSR" id="PIRSR602401-1"/>
    </source>
</evidence>
<evidence type="ECO:0000256" key="1">
    <source>
        <dbReference type="ARBA" id="ARBA00001971"/>
    </source>
</evidence>
<evidence type="ECO:0000313" key="10">
    <source>
        <dbReference type="EMBL" id="KAG8627691.1"/>
    </source>
</evidence>
<dbReference type="PANTHER" id="PTHR24305:SF157">
    <property type="entry name" value="N-ACETYLTRYPTOPHAN 6-HYDROXYLASE IVOC-RELATED"/>
    <property type="match status" value="1"/>
</dbReference>
<dbReference type="AlphaFoldDB" id="A0A8K0PFB7"/>
<evidence type="ECO:0000256" key="8">
    <source>
        <dbReference type="RuleBase" id="RU000461"/>
    </source>
</evidence>
<reference evidence="10" key="1">
    <citation type="submission" date="2021-07" db="EMBL/GenBank/DDBJ databases">
        <title>Elsinoe batatas strain:CRI-CJ2 Genome sequencing and assembly.</title>
        <authorList>
            <person name="Huang L."/>
        </authorList>
    </citation>
    <scope>NUCLEOTIDE SEQUENCE</scope>
    <source>
        <strain evidence="10">CRI-CJ2</strain>
    </source>
</reference>
<dbReference type="PRINTS" id="PR00463">
    <property type="entry name" value="EP450I"/>
</dbReference>
<keyword evidence="3 7" id="KW-0479">Metal-binding</keyword>
<organism evidence="10 11">
    <name type="scientific">Elsinoe batatas</name>
    <dbReference type="NCBI Taxonomy" id="2601811"/>
    <lineage>
        <taxon>Eukaryota</taxon>
        <taxon>Fungi</taxon>
        <taxon>Dikarya</taxon>
        <taxon>Ascomycota</taxon>
        <taxon>Pezizomycotina</taxon>
        <taxon>Dothideomycetes</taxon>
        <taxon>Dothideomycetidae</taxon>
        <taxon>Myriangiales</taxon>
        <taxon>Elsinoaceae</taxon>
        <taxon>Elsinoe</taxon>
    </lineage>
</organism>
<dbReference type="SUPFAM" id="SSF48264">
    <property type="entry name" value="Cytochrome P450"/>
    <property type="match status" value="1"/>
</dbReference>